<evidence type="ECO:0000256" key="3">
    <source>
        <dbReference type="ARBA" id="ARBA00022801"/>
    </source>
</evidence>
<name>A0ABR3FF46_9AGAR</name>
<gene>
    <name evidence="6" type="ORF">V5O48_008000</name>
</gene>
<proteinExistence type="inferred from homology"/>
<dbReference type="Gene3D" id="3.60.15.10">
    <property type="entry name" value="Ribonuclease Z/Hydroxyacylglutathione hydrolase-like"/>
    <property type="match status" value="1"/>
</dbReference>
<keyword evidence="2" id="KW-0479">Metal-binding</keyword>
<comment type="caution">
    <text evidence="6">The sequence shown here is derived from an EMBL/GenBank/DDBJ whole genome shotgun (WGS) entry which is preliminary data.</text>
</comment>
<dbReference type="SMART" id="SM00849">
    <property type="entry name" value="Lactamase_B"/>
    <property type="match status" value="1"/>
</dbReference>
<dbReference type="SUPFAM" id="SSF56281">
    <property type="entry name" value="Metallo-hydrolase/oxidoreductase"/>
    <property type="match status" value="1"/>
</dbReference>
<sequence length="368" mass="40769">MSSSGSPDLNIPFSNSTVTVQALDTLTPASHGPASYFLSPTLPGRELAWFPDLAFLIEHNGRRIMFDLGLRKDQENFPPALRAMTVAVKEYGMKCNRDVVDQLLEGGIELESVEAVIWSHTHFDHIGDMSRWPHTTKLIVGPGSDRKTYPTVPDAHLLESDFAGREVQELSFIDSSLKIAGAPAIDFFGDGSLYILDLPGHLPGHLGALARVKPNSFVAFGGDTCHHVGHLRPNEFHHKTHPCPGHILTSTRKSISTEYFPSPLHPDSNEFDLARRDTPLLTIPSPDGDKPTAHIDPVKAKESIRTLSLLDSHPDVFVAIAHDLTLVEVVDLFPGKLDDWKEKGWKEKALWAFLKEDNKSFRFNPTVT</sequence>
<organism evidence="6 7">
    <name type="scientific">Marasmius crinis-equi</name>
    <dbReference type="NCBI Taxonomy" id="585013"/>
    <lineage>
        <taxon>Eukaryota</taxon>
        <taxon>Fungi</taxon>
        <taxon>Dikarya</taxon>
        <taxon>Basidiomycota</taxon>
        <taxon>Agaricomycotina</taxon>
        <taxon>Agaricomycetes</taxon>
        <taxon>Agaricomycetidae</taxon>
        <taxon>Agaricales</taxon>
        <taxon>Marasmiineae</taxon>
        <taxon>Marasmiaceae</taxon>
        <taxon>Marasmius</taxon>
    </lineage>
</organism>
<reference evidence="6 7" key="1">
    <citation type="submission" date="2024-02" db="EMBL/GenBank/DDBJ databases">
        <title>A draft genome for the cacao thread blight pathogen Marasmius crinis-equi.</title>
        <authorList>
            <person name="Cohen S.P."/>
            <person name="Baruah I.K."/>
            <person name="Amoako-Attah I."/>
            <person name="Bukari Y."/>
            <person name="Meinhardt L.W."/>
            <person name="Bailey B.A."/>
        </authorList>
    </citation>
    <scope>NUCLEOTIDE SEQUENCE [LARGE SCALE GENOMIC DNA]</scope>
    <source>
        <strain evidence="6 7">GH-76</strain>
    </source>
</reference>
<accession>A0ABR3FF46</accession>
<dbReference type="CDD" id="cd07730">
    <property type="entry name" value="metallo-hydrolase-like_MBL-fold"/>
    <property type="match status" value="1"/>
</dbReference>
<protein>
    <recommendedName>
        <fullName evidence="5">Metallo-beta-lactamase domain-containing protein</fullName>
    </recommendedName>
</protein>
<dbReference type="PANTHER" id="PTHR42978">
    <property type="entry name" value="QUORUM-QUENCHING LACTONASE YTNP-RELATED-RELATED"/>
    <property type="match status" value="1"/>
</dbReference>
<evidence type="ECO:0000313" key="6">
    <source>
        <dbReference type="EMBL" id="KAL0573959.1"/>
    </source>
</evidence>
<feature type="domain" description="Metallo-beta-lactamase" evidence="5">
    <location>
        <begin position="51"/>
        <end position="246"/>
    </location>
</feature>
<dbReference type="PANTHER" id="PTHR42978:SF5">
    <property type="entry name" value="METALLO-BETA-LACTAMASE DOMAIN-CONTAINING PROTEIN"/>
    <property type="match status" value="1"/>
</dbReference>
<dbReference type="EMBL" id="JBAHYK010000444">
    <property type="protein sequence ID" value="KAL0573959.1"/>
    <property type="molecule type" value="Genomic_DNA"/>
</dbReference>
<evidence type="ECO:0000313" key="7">
    <source>
        <dbReference type="Proteomes" id="UP001465976"/>
    </source>
</evidence>
<dbReference type="InterPro" id="IPR001279">
    <property type="entry name" value="Metallo-B-lactamas"/>
</dbReference>
<dbReference type="Proteomes" id="UP001465976">
    <property type="component" value="Unassembled WGS sequence"/>
</dbReference>
<dbReference type="Pfam" id="PF00753">
    <property type="entry name" value="Lactamase_B"/>
    <property type="match status" value="1"/>
</dbReference>
<evidence type="ECO:0000256" key="2">
    <source>
        <dbReference type="ARBA" id="ARBA00022723"/>
    </source>
</evidence>
<evidence type="ECO:0000256" key="1">
    <source>
        <dbReference type="ARBA" id="ARBA00007749"/>
    </source>
</evidence>
<evidence type="ECO:0000256" key="4">
    <source>
        <dbReference type="ARBA" id="ARBA00022833"/>
    </source>
</evidence>
<keyword evidence="7" id="KW-1185">Reference proteome</keyword>
<comment type="similarity">
    <text evidence="1">Belongs to the metallo-beta-lactamase superfamily.</text>
</comment>
<keyword evidence="3" id="KW-0378">Hydrolase</keyword>
<dbReference type="InterPro" id="IPR051013">
    <property type="entry name" value="MBL_superfamily_lactonases"/>
</dbReference>
<evidence type="ECO:0000259" key="5">
    <source>
        <dbReference type="SMART" id="SM00849"/>
    </source>
</evidence>
<keyword evidence="4" id="KW-0862">Zinc</keyword>
<dbReference type="InterPro" id="IPR036866">
    <property type="entry name" value="RibonucZ/Hydroxyglut_hydro"/>
</dbReference>